<protein>
    <submittedName>
        <fullName evidence="3">Uncharacterized protein</fullName>
    </submittedName>
</protein>
<evidence type="ECO:0000313" key="5">
    <source>
        <dbReference type="Proteomes" id="UP000007494"/>
    </source>
</evidence>
<feature type="compositionally biased region" description="Low complexity" evidence="1">
    <location>
        <begin position="341"/>
        <end position="350"/>
    </location>
</feature>
<feature type="compositionally biased region" description="Basic residues" evidence="1">
    <location>
        <begin position="301"/>
        <end position="319"/>
    </location>
</feature>
<accession>F0VEZ2</accession>
<reference evidence="4" key="4">
    <citation type="journal article" date="2015" name="PLoS ONE">
        <title>Comprehensive Evaluation of Toxoplasma gondii VEG and Neospora caninum LIV Genomes with Tachyzoite Stage Transcriptome and Proteome Defines Novel Transcript Features.</title>
        <authorList>
            <person name="Ramaprasad A."/>
            <person name="Mourier T."/>
            <person name="Naeem R."/>
            <person name="Malas T.B."/>
            <person name="Moussa E."/>
            <person name="Panigrahi A."/>
            <person name="Vermont S.J."/>
            <person name="Otto T.D."/>
            <person name="Wastling J."/>
            <person name="Pain A."/>
        </authorList>
    </citation>
    <scope>NUCLEOTIDE SEQUENCE</scope>
    <source>
        <strain evidence="4">Liverpool</strain>
    </source>
</reference>
<dbReference type="AlphaFoldDB" id="F0VEZ2"/>
<dbReference type="Proteomes" id="UP000007494">
    <property type="component" value="Chromosome VIIa"/>
</dbReference>
<dbReference type="EMBL" id="FR823388">
    <property type="protein sequence ID" value="CBZ52286.1"/>
    <property type="molecule type" value="Genomic_DNA"/>
</dbReference>
<sequence length="372" mass="40309">MRSALFLGTFFIGISAASASSELDAGSGAPPEELQRLAEESGDGGNQLDSLNALEKLHEAQRASQAFANRNFQENEIGNGILPQNGDAWEDESVDSIEDAEGRGLGKKTDFLAPLPPPKKVVVQVPAKKTTPVAVYRKLQVDSIGTSGDPAEDNHELQNGLGQRNTDDDQADERNVSDESEDHISEGNEVEEAANDGNLDSAPESAEANDLDDANGADGIDGLVTDMSFEITDFQAPEDESDGPVDEESEEQRSLGKKRYYYAVPKKAQPPPKKVAVAPKKTPPVKAPMKVHEKKYVPPPKKVHQKKTVAPKKVVRPAKKYVPVQKKAPPPKKVYAPPPKKVYAPPKKAYAPPPKKVYETKKYVPVSKKGGY</sequence>
<dbReference type="VEuPathDB" id="ToxoDB:NCLIV_020730"/>
<evidence type="ECO:0000313" key="3">
    <source>
        <dbReference type="EMBL" id="CBZ52286.1"/>
    </source>
</evidence>
<feature type="signal peptide" evidence="2">
    <location>
        <begin position="1"/>
        <end position="19"/>
    </location>
</feature>
<feature type="region of interest" description="Disordered" evidence="1">
    <location>
        <begin position="144"/>
        <end position="351"/>
    </location>
</feature>
<gene>
    <name evidence="4" type="ORF">BN1204_020730</name>
    <name evidence="3" type="ORF">NCLIV_020730</name>
</gene>
<proteinExistence type="predicted"/>
<dbReference type="InParanoid" id="F0VEZ2"/>
<keyword evidence="5" id="KW-1185">Reference proteome</keyword>
<dbReference type="GeneID" id="13444210"/>
<dbReference type="eggNOG" id="ENOG502SEMV">
    <property type="taxonomic scope" value="Eukaryota"/>
</dbReference>
<feature type="chain" id="PRO_5007655087" evidence="2">
    <location>
        <begin position="20"/>
        <end position="372"/>
    </location>
</feature>
<reference evidence="5" key="3">
    <citation type="journal article" date="2012" name="PLoS Pathog.">
        <title>Comparative genomics of the apicomplexan parasites Toxoplasma gondii and Neospora caninum: Coccidia differing in host range and transmission strategy.</title>
        <authorList>
            <person name="Reid A.J."/>
            <person name="Vermont S.J."/>
            <person name="Cotton J.A."/>
            <person name="Harris D."/>
            <person name="Hill-Cawthorne G.A."/>
            <person name="Konen-Waisman S."/>
            <person name="Latham S.M."/>
            <person name="Mourier T."/>
            <person name="Norton R."/>
            <person name="Quail M.A."/>
            <person name="Sanders M."/>
            <person name="Shanmugam D."/>
            <person name="Sohal A."/>
            <person name="Wasmuth J.D."/>
            <person name="Brunk B."/>
            <person name="Grigg M.E."/>
            <person name="Howard J.C."/>
            <person name="Parkinson J."/>
            <person name="Roos D.S."/>
            <person name="Trees A.J."/>
            <person name="Berriman M."/>
            <person name="Pain A."/>
            <person name="Wastling J.M."/>
        </authorList>
    </citation>
    <scope>NUCLEOTIDE SEQUENCE [LARGE SCALE GENOMIC DNA]</scope>
    <source>
        <strain evidence="5">Liverpool</strain>
    </source>
</reference>
<dbReference type="RefSeq" id="XP_003882318.1">
    <property type="nucleotide sequence ID" value="XM_003882269.1"/>
</dbReference>
<name>F0VEZ2_NEOCL</name>
<evidence type="ECO:0000313" key="4">
    <source>
        <dbReference type="EMBL" id="CEL66254.1"/>
    </source>
</evidence>
<feature type="region of interest" description="Disordered" evidence="1">
    <location>
        <begin position="21"/>
        <end position="50"/>
    </location>
</feature>
<keyword evidence="2" id="KW-0732">Signal</keyword>
<evidence type="ECO:0000256" key="2">
    <source>
        <dbReference type="SAM" id="SignalP"/>
    </source>
</evidence>
<dbReference type="EMBL" id="LN714481">
    <property type="protein sequence ID" value="CEL66254.1"/>
    <property type="molecule type" value="Genomic_DNA"/>
</dbReference>
<dbReference type="OMA" id="LGKRRYY"/>
<feature type="compositionally biased region" description="Basic and acidic residues" evidence="1">
    <location>
        <begin position="172"/>
        <end position="186"/>
    </location>
</feature>
<evidence type="ECO:0000256" key="1">
    <source>
        <dbReference type="SAM" id="MobiDB-lite"/>
    </source>
</evidence>
<organism evidence="3 5">
    <name type="scientific">Neospora caninum (strain Liverpool)</name>
    <dbReference type="NCBI Taxonomy" id="572307"/>
    <lineage>
        <taxon>Eukaryota</taxon>
        <taxon>Sar</taxon>
        <taxon>Alveolata</taxon>
        <taxon>Apicomplexa</taxon>
        <taxon>Conoidasida</taxon>
        <taxon>Coccidia</taxon>
        <taxon>Eucoccidiorida</taxon>
        <taxon>Eimeriorina</taxon>
        <taxon>Sarcocystidae</taxon>
        <taxon>Neospora</taxon>
    </lineage>
</organism>
<reference evidence="3" key="1">
    <citation type="submission" date="2011-02" db="EMBL/GenBank/DDBJ databases">
        <authorList>
            <person name="Aslett M."/>
        </authorList>
    </citation>
    <scope>NUCLEOTIDE SEQUENCE</scope>
    <source>
        <strain evidence="3">Liverpool</strain>
    </source>
</reference>
<feature type="compositionally biased region" description="Acidic residues" evidence="1">
    <location>
        <begin position="236"/>
        <end position="250"/>
    </location>
</feature>
<dbReference type="OrthoDB" id="333403at2759"/>
<reference evidence="3" key="2">
    <citation type="submission" date="2011-03" db="EMBL/GenBank/DDBJ databases">
        <title>Comparative genomics and transcriptomics of Neospora caninum and Toxoplasma gondii.</title>
        <authorList>
            <person name="Reid A.J."/>
            <person name="Sohal A."/>
            <person name="Harris D."/>
            <person name="Quail M."/>
            <person name="Sanders M."/>
            <person name="Berriman M."/>
            <person name="Wastling J.M."/>
            <person name="Pain A."/>
        </authorList>
    </citation>
    <scope>NUCLEOTIDE SEQUENCE</scope>
    <source>
        <strain evidence="3">Liverpool</strain>
    </source>
</reference>